<evidence type="ECO:0000313" key="3">
    <source>
        <dbReference type="EMBL" id="CAF1248849.1"/>
    </source>
</evidence>
<reference evidence="2" key="1">
    <citation type="submission" date="2021-02" db="EMBL/GenBank/DDBJ databases">
        <authorList>
            <person name="Nowell W R."/>
        </authorList>
    </citation>
    <scope>NUCLEOTIDE SEQUENCE</scope>
</reference>
<proteinExistence type="predicted"/>
<dbReference type="EMBL" id="CAJNOH010000159">
    <property type="protein sequence ID" value="CAF0915562.1"/>
    <property type="molecule type" value="Genomic_DNA"/>
</dbReference>
<dbReference type="Proteomes" id="UP000663870">
    <property type="component" value="Unassembled WGS sequence"/>
</dbReference>
<organism evidence="2 4">
    <name type="scientific">Rotaria sordida</name>
    <dbReference type="NCBI Taxonomy" id="392033"/>
    <lineage>
        <taxon>Eukaryota</taxon>
        <taxon>Metazoa</taxon>
        <taxon>Spiralia</taxon>
        <taxon>Gnathifera</taxon>
        <taxon>Rotifera</taxon>
        <taxon>Eurotatoria</taxon>
        <taxon>Bdelloidea</taxon>
        <taxon>Philodinida</taxon>
        <taxon>Philodinidae</taxon>
        <taxon>Rotaria</taxon>
    </lineage>
</organism>
<evidence type="ECO:0000256" key="1">
    <source>
        <dbReference type="SAM" id="MobiDB-lite"/>
    </source>
</evidence>
<keyword evidence="5" id="KW-1185">Reference proteome</keyword>
<evidence type="ECO:0000313" key="5">
    <source>
        <dbReference type="Proteomes" id="UP000663870"/>
    </source>
</evidence>
<gene>
    <name evidence="3" type="ORF">JXQ802_LOCUS26866</name>
    <name evidence="2" type="ORF">PYM288_LOCUS10251</name>
</gene>
<dbReference type="Proteomes" id="UP000663854">
    <property type="component" value="Unassembled WGS sequence"/>
</dbReference>
<dbReference type="EMBL" id="CAJNOL010000955">
    <property type="protein sequence ID" value="CAF1248849.1"/>
    <property type="molecule type" value="Genomic_DNA"/>
</dbReference>
<sequence length="365" mass="41853">MHQKKLEDCNLSIGSIHSQLINDKSNKLQRIEQHCIINNENNEVVIDSENEEEFSSSGVSEDEEEEEDEEEQEENMSTENSFQQNNIIQSMNQCNCSINLHNLLNTTQNVTITFNQPESALEIIQMNHDQMFAQTMAALAAKYQPTKSINSPATENDILSFVGPCPLYSLASSFGLDMHHGLSHFPCRDVYVGDRNHISIRPLWQHLTSSHNLNLSSSSLLISHILLHGYSSSSPILFNSHNTKNILRTTPRYSLIKKCPLTTYGVYGIQYEHGTRLCSGYTYNTNIYLHLTSFHKMTHNASLRLSRAIAFNDKQFKFEFNEIIVNEHRKYSLVKSCQIKKSSRLIHHQCHPLKKFIKKKPVKNI</sequence>
<dbReference type="AlphaFoldDB" id="A0A814AM58"/>
<comment type="caution">
    <text evidence="2">The sequence shown here is derived from an EMBL/GenBank/DDBJ whole genome shotgun (WGS) entry which is preliminary data.</text>
</comment>
<evidence type="ECO:0000313" key="4">
    <source>
        <dbReference type="Proteomes" id="UP000663854"/>
    </source>
</evidence>
<accession>A0A814AM58</accession>
<evidence type="ECO:0000313" key="2">
    <source>
        <dbReference type="EMBL" id="CAF0915562.1"/>
    </source>
</evidence>
<feature type="compositionally biased region" description="Acidic residues" evidence="1">
    <location>
        <begin position="46"/>
        <end position="76"/>
    </location>
</feature>
<protein>
    <submittedName>
        <fullName evidence="2">Uncharacterized protein</fullName>
    </submittedName>
</protein>
<feature type="region of interest" description="Disordered" evidence="1">
    <location>
        <begin position="42"/>
        <end position="80"/>
    </location>
</feature>
<name>A0A814AM58_9BILA</name>